<feature type="region of interest" description="Disordered" evidence="1">
    <location>
        <begin position="1"/>
        <end position="32"/>
    </location>
</feature>
<name>A0ABN9Y9D0_9DINO</name>
<sequence>MYFSRTPRDKKDDAGTALSSTMVSTSSAPSRRVRPCGLCAREFLLEALPGSAPREAVARLRAEREGVASGALAGQAPPPHSATPRRRRDAAETDLLLAAGAPGHQPAGAADGAGPGQPVLRGAGTPL</sequence>
<reference evidence="2" key="1">
    <citation type="submission" date="2023-10" db="EMBL/GenBank/DDBJ databases">
        <authorList>
            <person name="Chen Y."/>
            <person name="Shah S."/>
            <person name="Dougan E. K."/>
            <person name="Thang M."/>
            <person name="Chan C."/>
        </authorList>
    </citation>
    <scope>NUCLEOTIDE SEQUENCE [LARGE SCALE GENOMIC DNA]</scope>
</reference>
<feature type="compositionally biased region" description="Basic and acidic residues" evidence="1">
    <location>
        <begin position="1"/>
        <end position="14"/>
    </location>
</feature>
<proteinExistence type="predicted"/>
<dbReference type="EMBL" id="CAUYUJ010021860">
    <property type="protein sequence ID" value="CAK0907460.1"/>
    <property type="molecule type" value="Genomic_DNA"/>
</dbReference>
<feature type="compositionally biased region" description="Low complexity" evidence="1">
    <location>
        <begin position="98"/>
        <end position="118"/>
    </location>
</feature>
<dbReference type="Proteomes" id="UP001189429">
    <property type="component" value="Unassembled WGS sequence"/>
</dbReference>
<feature type="compositionally biased region" description="Low complexity" evidence="1">
    <location>
        <begin position="16"/>
        <end position="30"/>
    </location>
</feature>
<gene>
    <name evidence="2" type="ORF">PCOR1329_LOCUS82462</name>
</gene>
<protein>
    <submittedName>
        <fullName evidence="2">Uncharacterized protein</fullName>
    </submittedName>
</protein>
<accession>A0ABN9Y9D0</accession>
<evidence type="ECO:0000313" key="3">
    <source>
        <dbReference type="Proteomes" id="UP001189429"/>
    </source>
</evidence>
<comment type="caution">
    <text evidence="2">The sequence shown here is derived from an EMBL/GenBank/DDBJ whole genome shotgun (WGS) entry which is preliminary data.</text>
</comment>
<keyword evidence="3" id="KW-1185">Reference proteome</keyword>
<evidence type="ECO:0000313" key="2">
    <source>
        <dbReference type="EMBL" id="CAK0907460.1"/>
    </source>
</evidence>
<organism evidence="2 3">
    <name type="scientific">Prorocentrum cordatum</name>
    <dbReference type="NCBI Taxonomy" id="2364126"/>
    <lineage>
        <taxon>Eukaryota</taxon>
        <taxon>Sar</taxon>
        <taxon>Alveolata</taxon>
        <taxon>Dinophyceae</taxon>
        <taxon>Prorocentrales</taxon>
        <taxon>Prorocentraceae</taxon>
        <taxon>Prorocentrum</taxon>
    </lineage>
</organism>
<evidence type="ECO:0000256" key="1">
    <source>
        <dbReference type="SAM" id="MobiDB-lite"/>
    </source>
</evidence>
<feature type="region of interest" description="Disordered" evidence="1">
    <location>
        <begin position="61"/>
        <end position="127"/>
    </location>
</feature>